<sequence>MIAFFRSVYPANHPLQQRMFWNWQYGDKAYGRSFISLDENGDITGHVGASFAGGVAWIINVYLLESCRGKGVLRELYGLARQYHPLAATAANAAGLGLYRNMGWIRYHDLIRLVKINPNMQNASAELICSPAAVAVDDLVATDTHYFRQPGIKGVLFDDGTRAVSQDAVGGLRICDFDDASTMESLAWEKGYHWVDYITSWNDMKLKYLEAQHWMPDRLSVIPWRLNPVEFNYFCDITFLSEEPLDKKFVVHRSYSDHGRVGSLK</sequence>
<gene>
    <name evidence="2" type="ORF">HYN48_06660</name>
</gene>
<protein>
    <recommendedName>
        <fullName evidence="1">N-acetyltransferase domain-containing protein</fullName>
    </recommendedName>
</protein>
<dbReference type="Pfam" id="PF00583">
    <property type="entry name" value="Acetyltransf_1"/>
    <property type="match status" value="1"/>
</dbReference>
<dbReference type="Proteomes" id="UP000244193">
    <property type="component" value="Chromosome"/>
</dbReference>
<dbReference type="PROSITE" id="PS51186">
    <property type="entry name" value="GNAT"/>
    <property type="match status" value="1"/>
</dbReference>
<accession>A0A2S0RDG3</accession>
<dbReference type="Gene3D" id="3.40.630.30">
    <property type="match status" value="1"/>
</dbReference>
<feature type="domain" description="N-acetyltransferase" evidence="1">
    <location>
        <begin position="1"/>
        <end position="132"/>
    </location>
</feature>
<dbReference type="EMBL" id="CP028811">
    <property type="protein sequence ID" value="AWA29783.1"/>
    <property type="molecule type" value="Genomic_DNA"/>
</dbReference>
<dbReference type="AlphaFoldDB" id="A0A2S0RDG3"/>
<name>A0A2S0RDG3_9FLAO</name>
<dbReference type="InterPro" id="IPR000182">
    <property type="entry name" value="GNAT_dom"/>
</dbReference>
<evidence type="ECO:0000313" key="3">
    <source>
        <dbReference type="Proteomes" id="UP000244193"/>
    </source>
</evidence>
<evidence type="ECO:0000259" key="1">
    <source>
        <dbReference type="PROSITE" id="PS51186"/>
    </source>
</evidence>
<evidence type="ECO:0000313" key="2">
    <source>
        <dbReference type="EMBL" id="AWA29783.1"/>
    </source>
</evidence>
<keyword evidence="3" id="KW-1185">Reference proteome</keyword>
<dbReference type="GO" id="GO:0016747">
    <property type="term" value="F:acyltransferase activity, transferring groups other than amino-acyl groups"/>
    <property type="evidence" value="ECO:0007669"/>
    <property type="project" value="InterPro"/>
</dbReference>
<reference evidence="2 3" key="1">
    <citation type="submission" date="2018-04" db="EMBL/GenBank/DDBJ databases">
        <title>Genome sequencing of Flavobacterium sp. HYN0048.</title>
        <authorList>
            <person name="Yi H."/>
            <person name="Baek C."/>
        </authorList>
    </citation>
    <scope>NUCLEOTIDE SEQUENCE [LARGE SCALE GENOMIC DNA]</scope>
    <source>
        <strain evidence="2 3">HYN0048</strain>
    </source>
</reference>
<dbReference type="SUPFAM" id="SSF55729">
    <property type="entry name" value="Acyl-CoA N-acyltransferases (Nat)"/>
    <property type="match status" value="1"/>
</dbReference>
<organism evidence="2 3">
    <name type="scientific">Flavobacterium magnum</name>
    <dbReference type="NCBI Taxonomy" id="2162713"/>
    <lineage>
        <taxon>Bacteria</taxon>
        <taxon>Pseudomonadati</taxon>
        <taxon>Bacteroidota</taxon>
        <taxon>Flavobacteriia</taxon>
        <taxon>Flavobacteriales</taxon>
        <taxon>Flavobacteriaceae</taxon>
        <taxon>Flavobacterium</taxon>
    </lineage>
</organism>
<proteinExistence type="predicted"/>
<dbReference type="KEGG" id="fmg:HYN48_06660"/>
<dbReference type="CDD" id="cd04301">
    <property type="entry name" value="NAT_SF"/>
    <property type="match status" value="1"/>
</dbReference>
<dbReference type="InterPro" id="IPR016181">
    <property type="entry name" value="Acyl_CoA_acyltransferase"/>
</dbReference>